<feature type="non-terminal residue" evidence="1">
    <location>
        <position position="1"/>
    </location>
</feature>
<name>A0A9N9CHR0_9GLOM</name>
<proteinExistence type="predicted"/>
<accession>A0A9N9CHR0</accession>
<dbReference type="Proteomes" id="UP000789831">
    <property type="component" value="Unassembled WGS sequence"/>
</dbReference>
<dbReference type="EMBL" id="CAJVPL010002234">
    <property type="protein sequence ID" value="CAG8604127.1"/>
    <property type="molecule type" value="Genomic_DNA"/>
</dbReference>
<sequence length="47" mass="5374">VADFELTINTEEDAFFVRLHKNQLSPKSNGQATANLLFCFQEAVPRY</sequence>
<dbReference type="AlphaFoldDB" id="A0A9N9CHR0"/>
<gene>
    <name evidence="1" type="ORF">AGERDE_LOCUS9251</name>
</gene>
<protein>
    <submittedName>
        <fullName evidence="1">4100_t:CDS:1</fullName>
    </submittedName>
</protein>
<reference evidence="1" key="1">
    <citation type="submission" date="2021-06" db="EMBL/GenBank/DDBJ databases">
        <authorList>
            <person name="Kallberg Y."/>
            <person name="Tangrot J."/>
            <person name="Rosling A."/>
        </authorList>
    </citation>
    <scope>NUCLEOTIDE SEQUENCE</scope>
    <source>
        <strain evidence="1">MT106</strain>
    </source>
</reference>
<evidence type="ECO:0000313" key="2">
    <source>
        <dbReference type="Proteomes" id="UP000789831"/>
    </source>
</evidence>
<comment type="caution">
    <text evidence="1">The sequence shown here is derived from an EMBL/GenBank/DDBJ whole genome shotgun (WGS) entry which is preliminary data.</text>
</comment>
<evidence type="ECO:0000313" key="1">
    <source>
        <dbReference type="EMBL" id="CAG8604127.1"/>
    </source>
</evidence>
<organism evidence="1 2">
    <name type="scientific">Ambispora gerdemannii</name>
    <dbReference type="NCBI Taxonomy" id="144530"/>
    <lineage>
        <taxon>Eukaryota</taxon>
        <taxon>Fungi</taxon>
        <taxon>Fungi incertae sedis</taxon>
        <taxon>Mucoromycota</taxon>
        <taxon>Glomeromycotina</taxon>
        <taxon>Glomeromycetes</taxon>
        <taxon>Archaeosporales</taxon>
        <taxon>Ambisporaceae</taxon>
        <taxon>Ambispora</taxon>
    </lineage>
</organism>
<keyword evidence="2" id="KW-1185">Reference proteome</keyword>